<protein>
    <submittedName>
        <fullName evidence="3">Uncharacterized protein</fullName>
    </submittedName>
</protein>
<keyword evidence="2" id="KW-1133">Transmembrane helix</keyword>
<dbReference type="Proteomes" id="UP000677228">
    <property type="component" value="Unassembled WGS sequence"/>
</dbReference>
<accession>A0A8S2FN49</accession>
<feature type="transmembrane region" description="Helical" evidence="2">
    <location>
        <begin position="133"/>
        <end position="155"/>
    </location>
</feature>
<dbReference type="AlphaFoldDB" id="A0A8S2FN49"/>
<reference evidence="3" key="1">
    <citation type="submission" date="2021-02" db="EMBL/GenBank/DDBJ databases">
        <authorList>
            <person name="Nowell W R."/>
        </authorList>
    </citation>
    <scope>NUCLEOTIDE SEQUENCE</scope>
</reference>
<name>A0A8S2FN49_9BILA</name>
<feature type="region of interest" description="Disordered" evidence="1">
    <location>
        <begin position="218"/>
        <end position="238"/>
    </location>
</feature>
<dbReference type="EMBL" id="CAJNOK010036018">
    <property type="protein sequence ID" value="CAF1518347.1"/>
    <property type="molecule type" value="Genomic_DNA"/>
</dbReference>
<sequence>HSPSSSSVQSQHVPHVFNNNHNRITHSKSSLPLFTLGGSYKKEQNLTLSSNSTTDDNDMRTTIQQLITETDEEKPDNESIQDKASIKNYHVINKEEEISPSDDMEFEQWDDEEIRRYFAEGFNDTSNGIACKILSLVYGLLFSLFGITLSVSYAVKGHKLIELVENGFFIYLYLLSILWICFCLWDIRSWKMKLRVVKEYTKERSSSINSLDGNIAGGYYHNDKFGSETKKGPKEGES</sequence>
<gene>
    <name evidence="3" type="ORF">OVA965_LOCUS37686</name>
    <name evidence="4" type="ORF">TMI583_LOCUS38795</name>
</gene>
<keyword evidence="2" id="KW-0812">Transmembrane</keyword>
<evidence type="ECO:0000313" key="4">
    <source>
        <dbReference type="EMBL" id="CAF4305742.1"/>
    </source>
</evidence>
<evidence type="ECO:0000313" key="3">
    <source>
        <dbReference type="EMBL" id="CAF1518347.1"/>
    </source>
</evidence>
<comment type="caution">
    <text evidence="3">The sequence shown here is derived from an EMBL/GenBank/DDBJ whole genome shotgun (WGS) entry which is preliminary data.</text>
</comment>
<dbReference type="EMBL" id="CAJOBA010058140">
    <property type="protein sequence ID" value="CAF4305742.1"/>
    <property type="molecule type" value="Genomic_DNA"/>
</dbReference>
<evidence type="ECO:0000313" key="5">
    <source>
        <dbReference type="Proteomes" id="UP000677228"/>
    </source>
</evidence>
<evidence type="ECO:0000256" key="1">
    <source>
        <dbReference type="SAM" id="MobiDB-lite"/>
    </source>
</evidence>
<proteinExistence type="predicted"/>
<organism evidence="3 5">
    <name type="scientific">Didymodactylos carnosus</name>
    <dbReference type="NCBI Taxonomy" id="1234261"/>
    <lineage>
        <taxon>Eukaryota</taxon>
        <taxon>Metazoa</taxon>
        <taxon>Spiralia</taxon>
        <taxon>Gnathifera</taxon>
        <taxon>Rotifera</taxon>
        <taxon>Eurotatoria</taxon>
        <taxon>Bdelloidea</taxon>
        <taxon>Philodinida</taxon>
        <taxon>Philodinidae</taxon>
        <taxon>Didymodactylos</taxon>
    </lineage>
</organism>
<feature type="non-terminal residue" evidence="3">
    <location>
        <position position="1"/>
    </location>
</feature>
<dbReference type="Proteomes" id="UP000682733">
    <property type="component" value="Unassembled WGS sequence"/>
</dbReference>
<feature type="compositionally biased region" description="Basic and acidic residues" evidence="1">
    <location>
        <begin position="221"/>
        <end position="238"/>
    </location>
</feature>
<evidence type="ECO:0000256" key="2">
    <source>
        <dbReference type="SAM" id="Phobius"/>
    </source>
</evidence>
<feature type="transmembrane region" description="Helical" evidence="2">
    <location>
        <begin position="167"/>
        <end position="185"/>
    </location>
</feature>
<keyword evidence="2" id="KW-0472">Membrane</keyword>